<dbReference type="PANTHER" id="PTHR32385:SF15">
    <property type="entry name" value="INOSITOL PHOSPHOCERAMIDE MANNOSYLTRANSFERASE 1"/>
    <property type="match status" value="1"/>
</dbReference>
<proteinExistence type="predicted"/>
<dbReference type="InterPro" id="IPR011990">
    <property type="entry name" value="TPR-like_helical_dom_sf"/>
</dbReference>
<dbReference type="InterPro" id="IPR007577">
    <property type="entry name" value="GlycoTrfase_DXD_sugar-bd_CS"/>
</dbReference>
<organism evidence="2 3">
    <name type="scientific">Paracoccus aurantius</name>
    <dbReference type="NCBI Taxonomy" id="3073814"/>
    <lineage>
        <taxon>Bacteria</taxon>
        <taxon>Pseudomonadati</taxon>
        <taxon>Pseudomonadota</taxon>
        <taxon>Alphaproteobacteria</taxon>
        <taxon>Rhodobacterales</taxon>
        <taxon>Paracoccaceae</taxon>
        <taxon>Paracoccus</taxon>
    </lineage>
</organism>
<dbReference type="SUPFAM" id="SSF53448">
    <property type="entry name" value="Nucleotide-diphospho-sugar transferases"/>
    <property type="match status" value="1"/>
</dbReference>
<dbReference type="SUPFAM" id="SSF48452">
    <property type="entry name" value="TPR-like"/>
    <property type="match status" value="2"/>
</dbReference>
<dbReference type="Pfam" id="PF13432">
    <property type="entry name" value="TPR_16"/>
    <property type="match status" value="2"/>
</dbReference>
<dbReference type="PANTHER" id="PTHR32385">
    <property type="entry name" value="MANNOSYL PHOSPHORYLINOSITOL CERAMIDE SYNTHASE"/>
    <property type="match status" value="1"/>
</dbReference>
<dbReference type="Pfam" id="PF04488">
    <property type="entry name" value="Gly_transf_sug"/>
    <property type="match status" value="1"/>
</dbReference>
<evidence type="ECO:0000313" key="2">
    <source>
        <dbReference type="EMBL" id="MDS9468576.1"/>
    </source>
</evidence>
<dbReference type="Pfam" id="PF14559">
    <property type="entry name" value="TPR_19"/>
    <property type="match status" value="2"/>
</dbReference>
<dbReference type="Gene3D" id="1.25.40.10">
    <property type="entry name" value="Tetratricopeptide repeat domain"/>
    <property type="match status" value="2"/>
</dbReference>
<name>A0ABU2HU62_9RHOB</name>
<dbReference type="InterPro" id="IPR051706">
    <property type="entry name" value="Glycosyltransferase_domain"/>
</dbReference>
<dbReference type="InterPro" id="IPR029044">
    <property type="entry name" value="Nucleotide-diphossugar_trans"/>
</dbReference>
<evidence type="ECO:0000256" key="1">
    <source>
        <dbReference type="ARBA" id="ARBA00022679"/>
    </source>
</evidence>
<dbReference type="RefSeq" id="WP_311160817.1">
    <property type="nucleotide sequence ID" value="NZ_JAVQLW010000001.1"/>
</dbReference>
<reference evidence="3" key="1">
    <citation type="submission" date="2023-07" db="EMBL/GenBank/DDBJ databases">
        <title>Paracoccus sp. MBLB3053 whole genome sequence.</title>
        <authorList>
            <person name="Hwang C.Y."/>
            <person name="Cho E.-S."/>
            <person name="Seo M.-J."/>
        </authorList>
    </citation>
    <scope>NUCLEOTIDE SEQUENCE [LARGE SCALE GENOMIC DNA]</scope>
    <source>
        <strain evidence="3">MBLB3053</strain>
    </source>
</reference>
<dbReference type="Gene3D" id="3.90.550.20">
    <property type="match status" value="1"/>
</dbReference>
<sequence length="983" mass="107301">MQDPRPSQSSPDAIAARCEAAQALLPPHEIRPEDNPRRFKLADDLRADGVHDIAQALYQAILQTKPANRKALRQRAACSLAAGRPDEALKLAEEALDHLPGDAGLERIRAKARLELGVGGVQPGKAPLPPPQHFLAAARERLQCDDHAAAARILDEHLAIRPDHVPTLALRASTAMKSGEPSRALDFCERGLALQPGHPGMLATRAGALTRTGRTEAALEQLESLYRADPDLNENAKFALAEARVAAGHEEAADALYRAVLSELPGNPRAHLTRIRLALSAGDIDEALERCDAALRHHPGDARFTARKAHVLMQAGRPDEALSLLEQSGQDASDESSLQRQIATALLALGRRQDARRILIDLLGRDEADHEARILLADIAEQEGDSAAAMAHLEHVLGDATPTRAAEEDGAAPPRQRPGVLLRYLQLCLRAGRMEHARQILEQIEEPGQGWTMAQLMALAGIAQKTGTLRLATATLKAGLSADVLTPNMALHVLRMAQASGSQTLAERVRDRLESKLAPSQQDLFRLRSHLAIYGPQEALARMRETRIPQRNPMQAEALAELLAKAGERDLCLRYLRLCRIRWPGSFPLLRQQVNALNRFGAAADALVMLDRMDETGSNPERLKLRVQSLTLLGRLDEVRELLDRSENARGKLIGSKQRMMLCLAAGDLGGAEALVQAVAAESRRSDRVIARFRVGHLGVLLNELQLIARAEPLAVAGAQPFTDELKHDFYFPAKQAIDAWQASARPVSPVGAASQIPRRIVQYWDGEDPPPAISALMASWQVAAGYSYHRYDRRSALAFLAERFDMSHVRAFRLATSPAEECDFLRLCLLLADGGIYADADDLLLGNPEDLRGKAQGVVLYREFIGAVGNNFLAARPGHPLFRSAVDMARQSLLARENDITWSKLGPGLMTRAVAVHLATGDHGDVALLPEQEVAGTIQMHMAMPYKATPHYWNSRDGRAPDQIVKVLTDFANSPCPVPDHS</sequence>
<gene>
    <name evidence="2" type="ORF">RGQ15_13485</name>
</gene>
<dbReference type="EMBL" id="JAVQLW010000001">
    <property type="protein sequence ID" value="MDS9468576.1"/>
    <property type="molecule type" value="Genomic_DNA"/>
</dbReference>
<comment type="caution">
    <text evidence="2">The sequence shown here is derived from an EMBL/GenBank/DDBJ whole genome shotgun (WGS) entry which is preliminary data.</text>
</comment>
<keyword evidence="1" id="KW-0808">Transferase</keyword>
<dbReference type="SMART" id="SM00028">
    <property type="entry name" value="TPR"/>
    <property type="match status" value="5"/>
</dbReference>
<keyword evidence="3" id="KW-1185">Reference proteome</keyword>
<dbReference type="InterPro" id="IPR019734">
    <property type="entry name" value="TPR_rpt"/>
</dbReference>
<dbReference type="Proteomes" id="UP001269144">
    <property type="component" value="Unassembled WGS sequence"/>
</dbReference>
<evidence type="ECO:0000313" key="3">
    <source>
        <dbReference type="Proteomes" id="UP001269144"/>
    </source>
</evidence>
<protein>
    <submittedName>
        <fullName evidence="2">Tetratricopeptide repeat protein</fullName>
    </submittedName>
</protein>
<accession>A0ABU2HU62</accession>